<dbReference type="EMBL" id="JBHTBX010000019">
    <property type="protein sequence ID" value="MFC7436464.1"/>
    <property type="molecule type" value="Genomic_DNA"/>
</dbReference>
<evidence type="ECO:0000313" key="4">
    <source>
        <dbReference type="Proteomes" id="UP001596495"/>
    </source>
</evidence>
<dbReference type="Proteomes" id="UP001596495">
    <property type="component" value="Unassembled WGS sequence"/>
</dbReference>
<feature type="coiled-coil region" evidence="2">
    <location>
        <begin position="117"/>
        <end position="144"/>
    </location>
</feature>
<dbReference type="Gene3D" id="2.40.420.20">
    <property type="match status" value="1"/>
</dbReference>
<dbReference type="Gene3D" id="1.10.287.470">
    <property type="entry name" value="Helix hairpin bin"/>
    <property type="match status" value="1"/>
</dbReference>
<dbReference type="Gene3D" id="2.40.50.100">
    <property type="match status" value="1"/>
</dbReference>
<dbReference type="InterPro" id="IPR006143">
    <property type="entry name" value="RND_pump_MFP"/>
</dbReference>
<proteinExistence type="inferred from homology"/>
<evidence type="ECO:0000256" key="1">
    <source>
        <dbReference type="ARBA" id="ARBA00009477"/>
    </source>
</evidence>
<dbReference type="NCBIfam" id="TIGR01730">
    <property type="entry name" value="RND_mfp"/>
    <property type="match status" value="1"/>
</dbReference>
<reference evidence="4" key="1">
    <citation type="journal article" date="2019" name="Int. J. Syst. Evol. Microbiol.">
        <title>The Global Catalogue of Microorganisms (GCM) 10K type strain sequencing project: providing services to taxonomists for standard genome sequencing and annotation.</title>
        <authorList>
            <consortium name="The Broad Institute Genomics Platform"/>
            <consortium name="The Broad Institute Genome Sequencing Center for Infectious Disease"/>
            <person name="Wu L."/>
            <person name="Ma J."/>
        </authorList>
    </citation>
    <scope>NUCLEOTIDE SEQUENCE [LARGE SCALE GENOMIC DNA]</scope>
    <source>
        <strain evidence="4">CCUG 54518</strain>
    </source>
</reference>
<name>A0ABW2REB7_9BURK</name>
<comment type="caution">
    <text evidence="3">The sequence shown here is derived from an EMBL/GenBank/DDBJ whole genome shotgun (WGS) entry which is preliminary data.</text>
</comment>
<evidence type="ECO:0000256" key="2">
    <source>
        <dbReference type="SAM" id="Coils"/>
    </source>
</evidence>
<dbReference type="PANTHER" id="PTHR30469">
    <property type="entry name" value="MULTIDRUG RESISTANCE PROTEIN MDTA"/>
    <property type="match status" value="1"/>
</dbReference>
<comment type="similarity">
    <text evidence="1">Belongs to the membrane fusion protein (MFP) (TC 8.A.1) family.</text>
</comment>
<sequence length="392" mass="41148">MNTTPRRTSRLRWILLALLVLGLALGIARAIGKRAQQQKVANEAATQLQQAPVFELGSSDVVRVNKTSLSSTVPVSGSLKALQTVQIKARVAGELQDFVKREGEAVRAGEVIARIDSADAQARVRQAEQQAHAAQAQVAIAQRTQDNNQALVRQGFISATALETSSANLAAAQANHQAALAALDIARKALADTVLKAPLSGQISARLAQNGERLGVDARIAEMVDLSAFEVEVALSPAAAARVTAGQTARLRIEGLDRPVEARVARINPSVQTGSRSVLLYLQVAAQDGMRQGLFAQGDILTGQQEVAAIPLSAVRNDKPVPYVQVVRDGKVAHVAVQLQRQGMAGDEPMVDVSGQTGLETGTPILRATAGLIREGTAVKAGDAAPKANGQP</sequence>
<evidence type="ECO:0000313" key="3">
    <source>
        <dbReference type="EMBL" id="MFC7436464.1"/>
    </source>
</evidence>
<protein>
    <submittedName>
        <fullName evidence="3">Efflux RND transporter periplasmic adaptor subunit</fullName>
    </submittedName>
</protein>
<gene>
    <name evidence="3" type="ORF">ACFQNJ_18305</name>
</gene>
<keyword evidence="4" id="KW-1185">Reference proteome</keyword>
<keyword evidence="2" id="KW-0175">Coiled coil</keyword>
<dbReference type="SUPFAM" id="SSF111369">
    <property type="entry name" value="HlyD-like secretion proteins"/>
    <property type="match status" value="1"/>
</dbReference>
<accession>A0ABW2REB7</accession>
<dbReference type="PANTHER" id="PTHR30469:SF15">
    <property type="entry name" value="HLYD FAMILY OF SECRETION PROTEINS"/>
    <property type="match status" value="1"/>
</dbReference>
<dbReference type="RefSeq" id="WP_382260119.1">
    <property type="nucleotide sequence ID" value="NZ_JBHTBX010000019.1"/>
</dbReference>
<organism evidence="3 4">
    <name type="scientific">Hydrogenophaga bisanensis</name>
    <dbReference type="NCBI Taxonomy" id="439611"/>
    <lineage>
        <taxon>Bacteria</taxon>
        <taxon>Pseudomonadati</taxon>
        <taxon>Pseudomonadota</taxon>
        <taxon>Betaproteobacteria</taxon>
        <taxon>Burkholderiales</taxon>
        <taxon>Comamonadaceae</taxon>
        <taxon>Hydrogenophaga</taxon>
    </lineage>
</organism>
<dbReference type="Gene3D" id="2.40.30.170">
    <property type="match status" value="1"/>
</dbReference>